<dbReference type="Pfam" id="PF00501">
    <property type="entry name" value="AMP-binding"/>
    <property type="match status" value="1"/>
</dbReference>
<dbReference type="Gene3D" id="3.40.50.12780">
    <property type="entry name" value="N-terminal domain of ligase-like"/>
    <property type="match status" value="1"/>
</dbReference>
<reference evidence="2 3" key="1">
    <citation type="submission" date="2021-12" db="EMBL/GenBank/DDBJ databases">
        <title>Discovery of the Pendulisporaceae a myxobacterial family with distinct sporulation behavior and unique specialized metabolism.</title>
        <authorList>
            <person name="Garcia R."/>
            <person name="Popoff A."/>
            <person name="Bader C.D."/>
            <person name="Loehr J."/>
            <person name="Walesch S."/>
            <person name="Walt C."/>
            <person name="Boldt J."/>
            <person name="Bunk B."/>
            <person name="Haeckl F.J.F.P.J."/>
            <person name="Gunesch A.P."/>
            <person name="Birkelbach J."/>
            <person name="Nuebel U."/>
            <person name="Pietschmann T."/>
            <person name="Bach T."/>
            <person name="Mueller R."/>
        </authorList>
    </citation>
    <scope>NUCLEOTIDE SEQUENCE [LARGE SCALE GENOMIC DNA]</scope>
    <source>
        <strain evidence="2 3">MSr12523</strain>
    </source>
</reference>
<dbReference type="Proteomes" id="UP001379533">
    <property type="component" value="Chromosome"/>
</dbReference>
<evidence type="ECO:0000313" key="3">
    <source>
        <dbReference type="Proteomes" id="UP001379533"/>
    </source>
</evidence>
<gene>
    <name evidence="2" type="ORF">LZC95_30130</name>
</gene>
<dbReference type="InterPro" id="IPR045851">
    <property type="entry name" value="AMP-bd_C_sf"/>
</dbReference>
<proteinExistence type="predicted"/>
<feature type="domain" description="AMP-dependent synthetase/ligase" evidence="1">
    <location>
        <begin position="94"/>
        <end position="296"/>
    </location>
</feature>
<dbReference type="InterPro" id="IPR042099">
    <property type="entry name" value="ANL_N_sf"/>
</dbReference>
<dbReference type="PANTHER" id="PTHR43845">
    <property type="entry name" value="BLR5969 PROTEIN"/>
    <property type="match status" value="1"/>
</dbReference>
<protein>
    <recommendedName>
        <fullName evidence="1">AMP-dependent synthetase/ligase domain-containing protein</fullName>
    </recommendedName>
</protein>
<dbReference type="SUPFAM" id="SSF56801">
    <property type="entry name" value="Acetyl-CoA synthetase-like"/>
    <property type="match status" value="1"/>
</dbReference>
<evidence type="ECO:0000259" key="1">
    <source>
        <dbReference type="Pfam" id="PF00501"/>
    </source>
</evidence>
<keyword evidence="3" id="KW-1185">Reference proteome</keyword>
<dbReference type="RefSeq" id="WP_394841317.1">
    <property type="nucleotide sequence ID" value="NZ_CP089982.1"/>
</dbReference>
<dbReference type="EMBL" id="CP089982">
    <property type="protein sequence ID" value="WXA90699.1"/>
    <property type="molecule type" value="Genomic_DNA"/>
</dbReference>
<dbReference type="InterPro" id="IPR000873">
    <property type="entry name" value="AMP-dep_synth/lig_dom"/>
</dbReference>
<accession>A0ABZ2K1S0</accession>
<dbReference type="Gene3D" id="3.30.300.30">
    <property type="match status" value="1"/>
</dbReference>
<sequence length="446" mass="49823">MGNLWSRREGKYYDAWESADPATRRKVMAERLDAYVRFARETTPFYRERLKSYQAGAPHPLAEVPLLTTDDLRKHIPPFGRDLLSSDTRDYTVFQSGGTTGVPKTSVFSHEELDAIDGPNTRGFVAVGLTPADRVANLFAVGGLYASFVHINRMLQQYGCTNFPFTNHSEVEFIRTVVDLFKINVFTGITSVVLNALRGIAANGGTKGFQIERVLYGGEHIYEADKEEIRAAFGTKIIAAPGYGTVDSWYIGYQCEACPTAVFHAHDDQCYMEIVDEESGRHCEPHEVGMVYVTTPPRKVTPIVRYRVGDRAKWLDAPCSCGRTTPLFHLLGRGDDVLRVGYDSVDYAFIQEAVARVPGLRGVAQMEKRREGGKDRLILRVESAQPEARHPDLARDLEQQVLSARPSLRAFVEHGTVLPLVVEIHAPDSLPRNPRTGKLIRVIDTL</sequence>
<evidence type="ECO:0000313" key="2">
    <source>
        <dbReference type="EMBL" id="WXA90699.1"/>
    </source>
</evidence>
<name>A0ABZ2K1S0_9BACT</name>
<organism evidence="2 3">
    <name type="scientific">Pendulispora brunnea</name>
    <dbReference type="NCBI Taxonomy" id="2905690"/>
    <lineage>
        <taxon>Bacteria</taxon>
        <taxon>Pseudomonadati</taxon>
        <taxon>Myxococcota</taxon>
        <taxon>Myxococcia</taxon>
        <taxon>Myxococcales</taxon>
        <taxon>Sorangiineae</taxon>
        <taxon>Pendulisporaceae</taxon>
        <taxon>Pendulispora</taxon>
    </lineage>
</organism>
<dbReference type="PANTHER" id="PTHR43845:SF1">
    <property type="entry name" value="BLR5969 PROTEIN"/>
    <property type="match status" value="1"/>
</dbReference>